<evidence type="ECO:0000256" key="8">
    <source>
        <dbReference type="ARBA" id="ARBA00023012"/>
    </source>
</evidence>
<dbReference type="EMBL" id="BAAATD010000006">
    <property type="protein sequence ID" value="GAA2607292.1"/>
    <property type="molecule type" value="Genomic_DNA"/>
</dbReference>
<keyword evidence="6 11" id="KW-0418">Kinase</keyword>
<evidence type="ECO:0000256" key="3">
    <source>
        <dbReference type="ARBA" id="ARBA00022553"/>
    </source>
</evidence>
<feature type="transmembrane region" description="Helical" evidence="9">
    <location>
        <begin position="39"/>
        <end position="57"/>
    </location>
</feature>
<dbReference type="Pfam" id="PF07730">
    <property type="entry name" value="HisKA_3"/>
    <property type="match status" value="1"/>
</dbReference>
<protein>
    <recommendedName>
        <fullName evidence="2">histidine kinase</fullName>
        <ecNumber evidence="2">2.7.13.3</ecNumber>
    </recommendedName>
</protein>
<dbReference type="InterPro" id="IPR011712">
    <property type="entry name" value="Sig_transdc_His_kin_sub3_dim/P"/>
</dbReference>
<keyword evidence="5" id="KW-0547">Nucleotide-binding</keyword>
<keyword evidence="8" id="KW-0902">Two-component regulatory system</keyword>
<dbReference type="Gene3D" id="3.30.565.10">
    <property type="entry name" value="Histidine kinase-like ATPase, C-terminal domain"/>
    <property type="match status" value="1"/>
</dbReference>
<feature type="transmembrane region" description="Helical" evidence="9">
    <location>
        <begin position="15"/>
        <end position="33"/>
    </location>
</feature>
<evidence type="ECO:0000256" key="2">
    <source>
        <dbReference type="ARBA" id="ARBA00012438"/>
    </source>
</evidence>
<dbReference type="InterPro" id="IPR055558">
    <property type="entry name" value="DUF7134"/>
</dbReference>
<dbReference type="InterPro" id="IPR003594">
    <property type="entry name" value="HATPase_dom"/>
</dbReference>
<organism evidence="11 12">
    <name type="scientific">Actinomadura fulvescens</name>
    <dbReference type="NCBI Taxonomy" id="46160"/>
    <lineage>
        <taxon>Bacteria</taxon>
        <taxon>Bacillati</taxon>
        <taxon>Actinomycetota</taxon>
        <taxon>Actinomycetes</taxon>
        <taxon>Streptosporangiales</taxon>
        <taxon>Thermomonosporaceae</taxon>
        <taxon>Actinomadura</taxon>
    </lineage>
</organism>
<dbReference type="SUPFAM" id="SSF55874">
    <property type="entry name" value="ATPase domain of HSP90 chaperone/DNA topoisomerase II/histidine kinase"/>
    <property type="match status" value="1"/>
</dbReference>
<evidence type="ECO:0000256" key="1">
    <source>
        <dbReference type="ARBA" id="ARBA00000085"/>
    </source>
</evidence>
<dbReference type="Pfam" id="PF23539">
    <property type="entry name" value="DUF7134"/>
    <property type="match status" value="1"/>
</dbReference>
<keyword evidence="4" id="KW-0808">Transferase</keyword>
<feature type="transmembrane region" description="Helical" evidence="9">
    <location>
        <begin position="134"/>
        <end position="152"/>
    </location>
</feature>
<name>A0ABN3PXK2_9ACTN</name>
<accession>A0ABN3PXK2</accession>
<feature type="transmembrane region" description="Helical" evidence="9">
    <location>
        <begin position="69"/>
        <end position="98"/>
    </location>
</feature>
<dbReference type="Proteomes" id="UP001501509">
    <property type="component" value="Unassembled WGS sequence"/>
</dbReference>
<dbReference type="PANTHER" id="PTHR24421">
    <property type="entry name" value="NITRATE/NITRITE SENSOR PROTEIN NARX-RELATED"/>
    <property type="match status" value="1"/>
</dbReference>
<keyword evidence="3" id="KW-0597">Phosphoprotein</keyword>
<evidence type="ECO:0000259" key="10">
    <source>
        <dbReference type="PROSITE" id="PS50109"/>
    </source>
</evidence>
<keyword evidence="7" id="KW-0067">ATP-binding</keyword>
<dbReference type="CDD" id="cd16917">
    <property type="entry name" value="HATPase_UhpB-NarQ-NarX-like"/>
    <property type="match status" value="1"/>
</dbReference>
<dbReference type="RefSeq" id="WP_344544069.1">
    <property type="nucleotide sequence ID" value="NZ_BAAATD010000006.1"/>
</dbReference>
<evidence type="ECO:0000256" key="5">
    <source>
        <dbReference type="ARBA" id="ARBA00022741"/>
    </source>
</evidence>
<evidence type="ECO:0000256" key="7">
    <source>
        <dbReference type="ARBA" id="ARBA00022840"/>
    </source>
</evidence>
<dbReference type="InterPro" id="IPR050482">
    <property type="entry name" value="Sensor_HK_TwoCompSys"/>
</dbReference>
<sequence>MLGRLWEWWRSKKPLVDAAFMSPLLLVSILAAWDPTDKLGVPTYTVLSLALCLPLIWRRTYPRAVFTVVALVSFAQWLEGITPVAGNFAVLIGIYTLAADQPRVWGFAAATVGELGALMAALRYPPGAGEKKQSFIMLSILVWSVWILGTYISTRRAYTRSVEERAERLERERDTEVQMAMAAERARIARELHDVVAHNVSVIVVQADGASYAIETDTARAKEALETISATGRQALAEMRRLLGVLREGDDTGPYAPQPGVGQLDELVEQVRASGLPLDYEVTGEPREMSDGRQLTIFRIVQEGLTNTLKHAGPKATARVRLHYGDEAVEVRISDDGRGAAAADDGRGHGLAGMRERAAVYGGTVEAGPRPGGGFEVVARIPAREEVRA</sequence>
<dbReference type="InterPro" id="IPR005467">
    <property type="entry name" value="His_kinase_dom"/>
</dbReference>
<evidence type="ECO:0000313" key="12">
    <source>
        <dbReference type="Proteomes" id="UP001501509"/>
    </source>
</evidence>
<proteinExistence type="predicted"/>
<keyword evidence="9" id="KW-0812">Transmembrane</keyword>
<comment type="caution">
    <text evidence="11">The sequence shown here is derived from an EMBL/GenBank/DDBJ whole genome shotgun (WGS) entry which is preliminary data.</text>
</comment>
<feature type="domain" description="Histidine kinase" evidence="10">
    <location>
        <begin position="264"/>
        <end position="385"/>
    </location>
</feature>
<evidence type="ECO:0000313" key="11">
    <source>
        <dbReference type="EMBL" id="GAA2607292.1"/>
    </source>
</evidence>
<dbReference type="PANTHER" id="PTHR24421:SF10">
    <property type="entry name" value="NITRATE_NITRITE SENSOR PROTEIN NARQ"/>
    <property type="match status" value="1"/>
</dbReference>
<reference evidence="11 12" key="1">
    <citation type="journal article" date="2019" name="Int. J. Syst. Evol. Microbiol.">
        <title>The Global Catalogue of Microorganisms (GCM) 10K type strain sequencing project: providing services to taxonomists for standard genome sequencing and annotation.</title>
        <authorList>
            <consortium name="The Broad Institute Genomics Platform"/>
            <consortium name="The Broad Institute Genome Sequencing Center for Infectious Disease"/>
            <person name="Wu L."/>
            <person name="Ma J."/>
        </authorList>
    </citation>
    <scope>NUCLEOTIDE SEQUENCE [LARGE SCALE GENOMIC DNA]</scope>
    <source>
        <strain evidence="11 12">JCM 6833</strain>
    </source>
</reference>
<keyword evidence="9" id="KW-1133">Transmembrane helix</keyword>
<dbReference type="SMART" id="SM00387">
    <property type="entry name" value="HATPase_c"/>
    <property type="match status" value="1"/>
</dbReference>
<keyword evidence="9" id="KW-0472">Membrane</keyword>
<dbReference type="EC" id="2.7.13.3" evidence="2"/>
<dbReference type="PROSITE" id="PS50109">
    <property type="entry name" value="HIS_KIN"/>
    <property type="match status" value="1"/>
</dbReference>
<gene>
    <name evidence="11" type="ORF">GCM10010411_46900</name>
</gene>
<keyword evidence="12" id="KW-1185">Reference proteome</keyword>
<dbReference type="Pfam" id="PF02518">
    <property type="entry name" value="HATPase_c"/>
    <property type="match status" value="1"/>
</dbReference>
<dbReference type="Gene3D" id="1.20.5.1930">
    <property type="match status" value="1"/>
</dbReference>
<feature type="transmembrane region" description="Helical" evidence="9">
    <location>
        <begin position="104"/>
        <end position="122"/>
    </location>
</feature>
<evidence type="ECO:0000256" key="6">
    <source>
        <dbReference type="ARBA" id="ARBA00022777"/>
    </source>
</evidence>
<comment type="catalytic activity">
    <reaction evidence="1">
        <text>ATP + protein L-histidine = ADP + protein N-phospho-L-histidine.</text>
        <dbReference type="EC" id="2.7.13.3"/>
    </reaction>
</comment>
<dbReference type="GO" id="GO:0016301">
    <property type="term" value="F:kinase activity"/>
    <property type="evidence" value="ECO:0007669"/>
    <property type="project" value="UniProtKB-KW"/>
</dbReference>
<evidence type="ECO:0000256" key="4">
    <source>
        <dbReference type="ARBA" id="ARBA00022679"/>
    </source>
</evidence>
<evidence type="ECO:0000256" key="9">
    <source>
        <dbReference type="SAM" id="Phobius"/>
    </source>
</evidence>
<dbReference type="InterPro" id="IPR036890">
    <property type="entry name" value="HATPase_C_sf"/>
</dbReference>